<dbReference type="Pfam" id="PF16403">
    <property type="entry name" value="Bact_surface_Ig-like"/>
    <property type="match status" value="1"/>
</dbReference>
<evidence type="ECO:0000313" key="4">
    <source>
        <dbReference type="Proteomes" id="UP000014244"/>
    </source>
</evidence>
<dbReference type="InterPro" id="IPR032179">
    <property type="entry name" value="Cry22Aa_Ig-like"/>
</dbReference>
<name>A0A829H5U4_LACPA</name>
<gene>
    <name evidence="3" type="ORF">Lpp41_13185</name>
</gene>
<dbReference type="Proteomes" id="UP000014244">
    <property type="component" value="Unassembled WGS sequence"/>
</dbReference>
<feature type="domain" description="Pesticidal crystal protein Cry22Aa Ig-like" evidence="2">
    <location>
        <begin position="2"/>
        <end position="62"/>
    </location>
</feature>
<feature type="non-terminal residue" evidence="3">
    <location>
        <position position="1"/>
    </location>
</feature>
<evidence type="ECO:0000313" key="3">
    <source>
        <dbReference type="EMBL" id="EPC70875.1"/>
    </source>
</evidence>
<reference evidence="3 4" key="1">
    <citation type="journal article" date="2013" name="PLoS ONE">
        <title>Lactobacillus paracasei comparative genomics: towards species pan-genome definition and exploitation of diversity.</title>
        <authorList>
            <person name="Smokvina T."/>
            <person name="Wels M."/>
            <person name="Polka J."/>
            <person name="Chervaux C."/>
            <person name="Brisse S."/>
            <person name="Boekhorst J."/>
            <person name="van Hylckama Vlieg J.E."/>
            <person name="Siezen R.J."/>
        </authorList>
    </citation>
    <scope>NUCLEOTIDE SEQUENCE [LARGE SCALE GENOMIC DNA]</scope>
    <source>
        <strain evidence="3 4">Lpp41</strain>
    </source>
</reference>
<protein>
    <submittedName>
        <fullName evidence="3">Pullulanase family protein</fullName>
    </submittedName>
</protein>
<comment type="caution">
    <text evidence="3">The sequence shown here is derived from an EMBL/GenBank/DDBJ whole genome shotgun (WGS) entry which is preliminary data.</text>
</comment>
<proteinExistence type="predicted"/>
<evidence type="ECO:0000259" key="2">
    <source>
        <dbReference type="Pfam" id="PF16403"/>
    </source>
</evidence>
<dbReference type="Gene3D" id="2.60.40.10">
    <property type="entry name" value="Immunoglobulins"/>
    <property type="match status" value="1"/>
</dbReference>
<accession>A0A829H5U4</accession>
<evidence type="ECO:0000256" key="1">
    <source>
        <dbReference type="SAM" id="MobiDB-lite"/>
    </source>
</evidence>
<dbReference type="InterPro" id="IPR013783">
    <property type="entry name" value="Ig-like_fold"/>
</dbReference>
<feature type="region of interest" description="Disordered" evidence="1">
    <location>
        <begin position="1"/>
        <end position="24"/>
    </location>
</feature>
<organism evidence="3 4">
    <name type="scientific">Lacticaseibacillus paracasei subsp. paracasei Lpp41</name>
    <dbReference type="NCBI Taxonomy" id="1256208"/>
    <lineage>
        <taxon>Bacteria</taxon>
        <taxon>Bacillati</taxon>
        <taxon>Bacillota</taxon>
        <taxon>Bacilli</taxon>
        <taxon>Lactobacillales</taxon>
        <taxon>Lactobacillaceae</taxon>
        <taxon>Lacticaseibacillus</taxon>
    </lineage>
</organism>
<dbReference type="EMBL" id="ANKE01000627">
    <property type="protein sequence ID" value="EPC70875.1"/>
    <property type="molecule type" value="Genomic_DNA"/>
</dbReference>
<sequence length="63" mass="6774">QTIKLGNHFDPMAGVSATSTNGPVTISYEGEVNTQKAGRYTLIYTATDQNGQQTQQTIVVTVE</sequence>
<dbReference type="AlphaFoldDB" id="A0A829H5U4"/>